<dbReference type="GO" id="GO:0004497">
    <property type="term" value="F:monooxygenase activity"/>
    <property type="evidence" value="ECO:0007669"/>
    <property type="project" value="UniProtKB-KW"/>
</dbReference>
<dbReference type="PANTHER" id="PTHR30137:SF16">
    <property type="entry name" value="BLL0895 PROTEIN"/>
    <property type="match status" value="1"/>
</dbReference>
<sequence>MSRRLRFGSFTPPIQRPDQNPTLALERVLEMVEWMDKVGYDEAWFGEHHNGGWELIPFPEIFIAAAAQRTKNIKLATGVTTLPYHHPFMVAERMVTLDHLTRGRAILGVGPGSLSWDAHIFGLDYSQNRRKLGEGLDAIMALLTSDEPITMETDWFTMRDAQLQLKPYSTPHFEVSTAGTASPYGPRQAGKHGVSLLTIAASSPEGWEALRNTWSIVEAEAEAHGKTVDRANWRLVSFYHIADTEEQARKDVRFGLGHLLKYLSTTTPLANALTDITDIDRSIDELNDIGLMVIGGPERLINHLHAFEAQTGGYGAFLGFGTEIADRQETMRSHELVMRDVAPHFQGTTARLLSNFEHVQGLRNDWSLQVENAQALATATWEAEKGKLKP</sequence>
<accession>A0A6J7C237</accession>
<dbReference type="GO" id="GO:0016705">
    <property type="term" value="F:oxidoreductase activity, acting on paired donors, with incorporation or reduction of molecular oxygen"/>
    <property type="evidence" value="ECO:0007669"/>
    <property type="project" value="InterPro"/>
</dbReference>
<dbReference type="InterPro" id="IPR011251">
    <property type="entry name" value="Luciferase-like_dom"/>
</dbReference>
<evidence type="ECO:0000259" key="4">
    <source>
        <dbReference type="Pfam" id="PF00296"/>
    </source>
</evidence>
<dbReference type="GO" id="GO:0005829">
    <property type="term" value="C:cytosol"/>
    <property type="evidence" value="ECO:0007669"/>
    <property type="project" value="TreeGrafter"/>
</dbReference>
<feature type="domain" description="Luciferase-like" evidence="4">
    <location>
        <begin position="6"/>
        <end position="308"/>
    </location>
</feature>
<evidence type="ECO:0000256" key="1">
    <source>
        <dbReference type="ARBA" id="ARBA00022630"/>
    </source>
</evidence>
<name>A0A6J7C237_9ZZZZ</name>
<dbReference type="Gene3D" id="3.20.20.30">
    <property type="entry name" value="Luciferase-like domain"/>
    <property type="match status" value="1"/>
</dbReference>
<dbReference type="EMBL" id="CAFBPU010000018">
    <property type="protein sequence ID" value="CAB5031802.1"/>
    <property type="molecule type" value="Genomic_DNA"/>
</dbReference>
<evidence type="ECO:0000256" key="2">
    <source>
        <dbReference type="ARBA" id="ARBA00023002"/>
    </source>
</evidence>
<proteinExistence type="predicted"/>
<organism evidence="5">
    <name type="scientific">freshwater metagenome</name>
    <dbReference type="NCBI Taxonomy" id="449393"/>
    <lineage>
        <taxon>unclassified sequences</taxon>
        <taxon>metagenomes</taxon>
        <taxon>ecological metagenomes</taxon>
    </lineage>
</organism>
<dbReference type="Pfam" id="PF00296">
    <property type="entry name" value="Bac_luciferase"/>
    <property type="match status" value="1"/>
</dbReference>
<keyword evidence="1" id="KW-0285">Flavoprotein</keyword>
<dbReference type="EMBL" id="CAFBND010000044">
    <property type="protein sequence ID" value="CAB4943851.1"/>
    <property type="molecule type" value="Genomic_DNA"/>
</dbReference>
<dbReference type="AlphaFoldDB" id="A0A6J7C237"/>
<protein>
    <submittedName>
        <fullName evidence="5">Unannotated protein</fullName>
    </submittedName>
</protein>
<keyword evidence="2" id="KW-0560">Oxidoreductase</keyword>
<dbReference type="InterPro" id="IPR036661">
    <property type="entry name" value="Luciferase-like_sf"/>
</dbReference>
<dbReference type="EMBL" id="CAFBIZ010000133">
    <property type="protein sequence ID" value="CAB4850708.1"/>
    <property type="molecule type" value="Genomic_DNA"/>
</dbReference>
<gene>
    <name evidence="5" type="ORF">UFOPK3268_01056</name>
    <name evidence="6" type="ORF">UFOPK3752_01231</name>
    <name evidence="7" type="ORF">UFOPK4150_01059</name>
</gene>
<dbReference type="PANTHER" id="PTHR30137">
    <property type="entry name" value="LUCIFERASE-LIKE MONOOXYGENASE"/>
    <property type="match status" value="1"/>
</dbReference>
<evidence type="ECO:0000313" key="5">
    <source>
        <dbReference type="EMBL" id="CAB4850708.1"/>
    </source>
</evidence>
<reference evidence="5" key="1">
    <citation type="submission" date="2020-05" db="EMBL/GenBank/DDBJ databases">
        <authorList>
            <person name="Chiriac C."/>
            <person name="Salcher M."/>
            <person name="Ghai R."/>
            <person name="Kavagutti S V."/>
        </authorList>
    </citation>
    <scope>NUCLEOTIDE SEQUENCE</scope>
</reference>
<dbReference type="SUPFAM" id="SSF51679">
    <property type="entry name" value="Bacterial luciferase-like"/>
    <property type="match status" value="1"/>
</dbReference>
<evidence type="ECO:0000313" key="7">
    <source>
        <dbReference type="EMBL" id="CAB5031802.1"/>
    </source>
</evidence>
<dbReference type="InterPro" id="IPR050766">
    <property type="entry name" value="Bact_Lucif_Oxidored"/>
</dbReference>
<evidence type="ECO:0000256" key="3">
    <source>
        <dbReference type="ARBA" id="ARBA00023033"/>
    </source>
</evidence>
<keyword evidence="3" id="KW-0503">Monooxygenase</keyword>
<evidence type="ECO:0000313" key="6">
    <source>
        <dbReference type="EMBL" id="CAB4943851.1"/>
    </source>
</evidence>